<dbReference type="RefSeq" id="YP_010246738.1">
    <property type="nucleotide sequence ID" value="NC_060137.1"/>
</dbReference>
<organism evidence="2 3">
    <name type="scientific">Gordonia phage Syleon</name>
    <dbReference type="NCBI Taxonomy" id="2653718"/>
    <lineage>
        <taxon>Viruses</taxon>
        <taxon>Duplodnaviria</taxon>
        <taxon>Heunggongvirae</taxon>
        <taxon>Uroviricota</taxon>
        <taxon>Caudoviricetes</taxon>
        <taxon>Deeyouvirinae</taxon>
        <taxon>Octobienvirus</taxon>
        <taxon>Octobienvirus syleon</taxon>
    </lineage>
</organism>
<feature type="region of interest" description="Disordered" evidence="1">
    <location>
        <begin position="1"/>
        <end position="26"/>
    </location>
</feature>
<evidence type="ECO:0000313" key="2">
    <source>
        <dbReference type="EMBL" id="QGH75808.1"/>
    </source>
</evidence>
<dbReference type="GeneID" id="70081303"/>
<evidence type="ECO:0000313" key="3">
    <source>
        <dbReference type="Proteomes" id="UP000346466"/>
    </source>
</evidence>
<dbReference type="KEGG" id="vg:70081303"/>
<dbReference type="EMBL" id="MN444870">
    <property type="protein sequence ID" value="QGH75808.1"/>
    <property type="molecule type" value="Genomic_DNA"/>
</dbReference>
<reference evidence="2 3" key="1">
    <citation type="submission" date="2019-09" db="EMBL/GenBank/DDBJ databases">
        <authorList>
            <person name="Falcon-Lizardi N."/>
            <person name="Rios-Rosa Y."/>
            <person name="Rivera-Cruz A."/>
            <person name="Rivera-Espinal N.S."/>
            <person name="Rodriguez-Cotto F.E."/>
            <person name="Rosa-Flores A.N."/>
            <person name="Rubin M.R."/>
            <person name="Vazquez E."/>
            <person name="Molloy S.D."/>
            <person name="Garlena R.A."/>
            <person name="Russell D.A."/>
            <person name="Pope W.H."/>
            <person name="Jacobs-Sera D."/>
            <person name="Hatfull G.F."/>
        </authorList>
    </citation>
    <scope>NUCLEOTIDE SEQUENCE [LARGE SCALE GENOMIC DNA]</scope>
</reference>
<dbReference type="Proteomes" id="UP000346466">
    <property type="component" value="Segment"/>
</dbReference>
<evidence type="ECO:0000256" key="1">
    <source>
        <dbReference type="SAM" id="MobiDB-lite"/>
    </source>
</evidence>
<proteinExistence type="predicted"/>
<keyword evidence="3" id="KW-1185">Reference proteome</keyword>
<gene>
    <name evidence="2" type="primary">79</name>
    <name evidence="2" type="ORF">SEA_SYLEON_79</name>
</gene>
<name>A0A5Q2WEL5_9CAUD</name>
<sequence length="26" mass="2698">MLWRTTNLLSDGDSAAPQGKPLVGGL</sequence>
<protein>
    <submittedName>
        <fullName evidence="2">Uncharacterized protein</fullName>
    </submittedName>
</protein>
<accession>A0A5Q2WEL5</accession>